<evidence type="ECO:0000313" key="1">
    <source>
        <dbReference type="EMBL" id="MEN3746641.1"/>
    </source>
</evidence>
<name>A0ABV0B6Z3_9SPHN</name>
<reference evidence="1 2" key="1">
    <citation type="submission" date="2024-05" db="EMBL/GenBank/DDBJ databases">
        <title>Sphingomonas sp. HF-S3 16S ribosomal RNA gene Genome sequencing and assembly.</title>
        <authorList>
            <person name="Lee H."/>
        </authorList>
    </citation>
    <scope>NUCLEOTIDE SEQUENCE [LARGE SCALE GENOMIC DNA]</scope>
    <source>
        <strain evidence="1 2">HF-S3</strain>
    </source>
</reference>
<keyword evidence="2" id="KW-1185">Reference proteome</keyword>
<protein>
    <recommendedName>
        <fullName evidence="3">DUF429 domain-containing protein</fullName>
    </recommendedName>
</protein>
<gene>
    <name evidence="1" type="ORF">TPR58_05640</name>
</gene>
<evidence type="ECO:0000313" key="2">
    <source>
        <dbReference type="Proteomes" id="UP001427805"/>
    </source>
</evidence>
<dbReference type="RefSeq" id="WP_346245649.1">
    <property type="nucleotide sequence ID" value="NZ_JBDIZK010000003.1"/>
</dbReference>
<comment type="caution">
    <text evidence="1">The sequence shown here is derived from an EMBL/GenBank/DDBJ whole genome shotgun (WGS) entry which is preliminary data.</text>
</comment>
<dbReference type="Proteomes" id="UP001427805">
    <property type="component" value="Unassembled WGS sequence"/>
</dbReference>
<proteinExistence type="predicted"/>
<accession>A0ABV0B6Z3</accession>
<dbReference type="EMBL" id="JBDIZK010000003">
    <property type="protein sequence ID" value="MEN3746641.1"/>
    <property type="molecule type" value="Genomic_DNA"/>
</dbReference>
<evidence type="ECO:0008006" key="3">
    <source>
        <dbReference type="Google" id="ProtNLM"/>
    </source>
</evidence>
<organism evidence="1 2">
    <name type="scientific">Sphingomonas rustica</name>
    <dbReference type="NCBI Taxonomy" id="3103142"/>
    <lineage>
        <taxon>Bacteria</taxon>
        <taxon>Pseudomonadati</taxon>
        <taxon>Pseudomonadota</taxon>
        <taxon>Alphaproteobacteria</taxon>
        <taxon>Sphingomonadales</taxon>
        <taxon>Sphingomonadaceae</taxon>
        <taxon>Sphingomonas</taxon>
    </lineage>
</organism>
<sequence>MNPAPAFASFIAIDWSGQAVERPRGLAVARCGPGEAAPVLVEAERGWSREGILAWIEGLAETGQRALVGLDLSMAFPFADAGGYFPGWDRSPADARDLWALVDGMCERDPFLGASGFLADPEARRHFRQQRDCGDLFPGGRGRFRVCEHGQAAAGLLPYSCFNLVGAAQVGKSSLTGMRVLHRLGGRVPVWPFDPVPETGPVIVEIYTTLAARTAGMRRGLSKIRDGETLDRMLAALGSAPHDPLARYDDHATDAVLSAAWLRQVSGRAALWSPPGLTPELARTEGWTFGIAGDGAGAVTSPSSSQARG</sequence>